<accession>A0AB34KT89</accession>
<feature type="compositionally biased region" description="Basic and acidic residues" evidence="1">
    <location>
        <begin position="455"/>
        <end position="471"/>
    </location>
</feature>
<feature type="region of interest" description="Disordered" evidence="1">
    <location>
        <begin position="401"/>
        <end position="432"/>
    </location>
</feature>
<feature type="compositionally biased region" description="Polar residues" evidence="1">
    <location>
        <begin position="74"/>
        <end position="91"/>
    </location>
</feature>
<gene>
    <name evidence="2" type="ORF">WHR41_03204</name>
</gene>
<dbReference type="Proteomes" id="UP000803884">
    <property type="component" value="Unassembled WGS sequence"/>
</dbReference>
<dbReference type="PANTHER" id="PTHR38887">
    <property type="entry name" value="CHROMOSOME 21, WHOLE GENOME SHOTGUN SEQUENCE"/>
    <property type="match status" value="1"/>
</dbReference>
<evidence type="ECO:0000313" key="2">
    <source>
        <dbReference type="EMBL" id="KAL1588162.1"/>
    </source>
</evidence>
<evidence type="ECO:0000256" key="1">
    <source>
        <dbReference type="SAM" id="MobiDB-lite"/>
    </source>
</evidence>
<dbReference type="GeneID" id="96004648"/>
<keyword evidence="3" id="KW-1185">Reference proteome</keyword>
<feature type="region of interest" description="Disordered" evidence="1">
    <location>
        <begin position="444"/>
        <end position="529"/>
    </location>
</feature>
<name>A0AB34KT89_9PEZI</name>
<organism evidence="2 3">
    <name type="scientific">Cladosporium halotolerans</name>
    <dbReference type="NCBI Taxonomy" id="1052096"/>
    <lineage>
        <taxon>Eukaryota</taxon>
        <taxon>Fungi</taxon>
        <taxon>Dikarya</taxon>
        <taxon>Ascomycota</taxon>
        <taxon>Pezizomycotina</taxon>
        <taxon>Dothideomycetes</taxon>
        <taxon>Dothideomycetidae</taxon>
        <taxon>Cladosporiales</taxon>
        <taxon>Cladosporiaceae</taxon>
        <taxon>Cladosporium</taxon>
    </lineage>
</organism>
<sequence length="566" mass="61903">MSSRDNQQRKRGGGGPIGGLIKLVGTGVGAAVEYRGHRKERKAAHDSAQASPDEQPTVAGPSSRPNASQPSSSDNLPPTYSESTSNTSNRQLARGPPVGDEKKVVQEEYSDSDSSSGLSLIEDDEEAWELDEAAAATEPPNYEDATDEGDDALVRDVLANRPANANPAGKLPLPVILPQRRPRNKSRGFVRAYSPVLEDVGIDQQTFLRFLKNFHKSSQANPYFNAVLVAATVAGFVPEPITMAVTTAVQVAAAAGKEFDSRRKTNTFLDRMNETLFKPAGCYAFIMKYKSDAEVAASGSGLLARFGIGTEKVDFSTSKAIAKYENPSPGEKSSLSAKMKKMRLTSGETRGSLKMVEAAPLVYPAIDEVVYSGKDGEETFKDKTRDAKKFLAGYVDRRAQSKYAQNDPDSTLVIPESERQNRSKWSNPNHPMFNGGLIGLVSGGHVDMPSRRMAKREQAMERREAKFERRYGRSPGHPAPYGGVYDDETSPSQHPAGQYDQDYFGRGHDRRAHPRQRGADRQRNGGPIGAIRKVMQEDVLYLMIVPMPSEEELAEAREMIAAESNK</sequence>
<feature type="compositionally biased region" description="Low complexity" evidence="1">
    <location>
        <begin position="61"/>
        <end position="73"/>
    </location>
</feature>
<dbReference type="InterPro" id="IPR053221">
    <property type="entry name" value="Burnettramic_acid_biosynth"/>
</dbReference>
<protein>
    <submittedName>
        <fullName evidence="2">Uncharacterized protein</fullName>
    </submittedName>
</protein>
<comment type="caution">
    <text evidence="2">The sequence shown here is derived from an EMBL/GenBank/DDBJ whole genome shotgun (WGS) entry which is preliminary data.</text>
</comment>
<feature type="region of interest" description="Disordered" evidence="1">
    <location>
        <begin position="1"/>
        <end position="22"/>
    </location>
</feature>
<dbReference type="AlphaFoldDB" id="A0AB34KT89"/>
<feature type="region of interest" description="Disordered" evidence="1">
    <location>
        <begin position="34"/>
        <end position="119"/>
    </location>
</feature>
<dbReference type="RefSeq" id="XP_069231267.1">
    <property type="nucleotide sequence ID" value="XM_069371810.1"/>
</dbReference>
<evidence type="ECO:0000313" key="3">
    <source>
        <dbReference type="Proteomes" id="UP000803884"/>
    </source>
</evidence>
<proteinExistence type="predicted"/>
<dbReference type="EMBL" id="JAAQHG020000008">
    <property type="protein sequence ID" value="KAL1588162.1"/>
    <property type="molecule type" value="Genomic_DNA"/>
</dbReference>
<reference evidence="2 3" key="1">
    <citation type="journal article" date="2020" name="Microbiol. Resour. Announc.">
        <title>Draft Genome Sequence of a Cladosporium Species Isolated from the Mesophotic Ascidian Didemnum maculosum.</title>
        <authorList>
            <person name="Gioti A."/>
            <person name="Siaperas R."/>
            <person name="Nikolaivits E."/>
            <person name="Le Goff G."/>
            <person name="Ouazzani J."/>
            <person name="Kotoulas G."/>
            <person name="Topakas E."/>
        </authorList>
    </citation>
    <scope>NUCLEOTIDE SEQUENCE [LARGE SCALE GENOMIC DNA]</scope>
    <source>
        <strain evidence="2 3">TM138-S3</strain>
    </source>
</reference>
<dbReference type="PANTHER" id="PTHR38887:SF1">
    <property type="entry name" value="RAS MODIFICATION PROTEIN ERF4"/>
    <property type="match status" value="1"/>
</dbReference>